<evidence type="ECO:0000313" key="9">
    <source>
        <dbReference type="EMBL" id="KYP74666.1"/>
    </source>
</evidence>
<dbReference type="Gene3D" id="3.40.50.10140">
    <property type="entry name" value="Toll/interleukin-1 receptor homology (TIR) domain"/>
    <property type="match status" value="1"/>
</dbReference>
<keyword evidence="3" id="KW-0677">Repeat</keyword>
<dbReference type="AlphaFoldDB" id="A0A151U5R7"/>
<dbReference type="InterPro" id="IPR002182">
    <property type="entry name" value="NB-ARC"/>
</dbReference>
<dbReference type="InterPro" id="IPR045344">
    <property type="entry name" value="C-JID"/>
</dbReference>
<proteinExistence type="predicted"/>
<name>A0A151U5R7_CAJCA</name>
<dbReference type="Pfam" id="PF00931">
    <property type="entry name" value="NB-ARC"/>
    <property type="match status" value="1"/>
</dbReference>
<reference evidence="9 10" key="1">
    <citation type="journal article" date="2012" name="Nat. Biotechnol.">
        <title>Draft genome sequence of pigeonpea (Cajanus cajan), an orphan legume crop of resource-poor farmers.</title>
        <authorList>
            <person name="Varshney R.K."/>
            <person name="Chen W."/>
            <person name="Li Y."/>
            <person name="Bharti A.K."/>
            <person name="Saxena R.K."/>
            <person name="Schlueter J.A."/>
            <person name="Donoghue M.T."/>
            <person name="Azam S."/>
            <person name="Fan G."/>
            <person name="Whaley A.M."/>
            <person name="Farmer A.D."/>
            <person name="Sheridan J."/>
            <person name="Iwata A."/>
            <person name="Tuteja R."/>
            <person name="Penmetsa R.V."/>
            <person name="Wu W."/>
            <person name="Upadhyaya H.D."/>
            <person name="Yang S.P."/>
            <person name="Shah T."/>
            <person name="Saxena K.B."/>
            <person name="Michael T."/>
            <person name="McCombie W.R."/>
            <person name="Yang B."/>
            <person name="Zhang G."/>
            <person name="Yang H."/>
            <person name="Wang J."/>
            <person name="Spillane C."/>
            <person name="Cook D.R."/>
            <person name="May G.D."/>
            <person name="Xu X."/>
            <person name="Jackson S.A."/>
        </authorList>
    </citation>
    <scope>NUCLEOTIDE SEQUENCE [LARGE SCALE GENOMIC DNA]</scope>
    <source>
        <strain evidence="10">cv. Asha</strain>
    </source>
</reference>
<evidence type="ECO:0000256" key="5">
    <source>
        <dbReference type="ARBA" id="ARBA00023027"/>
    </source>
</evidence>
<dbReference type="PANTHER" id="PTHR11017:SF562">
    <property type="entry name" value="ADP-RIBOSYL CYCLASE_CYCLIC ADP-RIBOSE HYDROLASE"/>
    <property type="match status" value="1"/>
</dbReference>
<dbReference type="GO" id="GO:0043531">
    <property type="term" value="F:ADP binding"/>
    <property type="evidence" value="ECO:0007669"/>
    <property type="project" value="InterPro"/>
</dbReference>
<accession>A0A151U5R7</accession>
<dbReference type="InterPro" id="IPR058192">
    <property type="entry name" value="WHD_ROQ1-like"/>
</dbReference>
<dbReference type="InterPro" id="IPR035897">
    <property type="entry name" value="Toll_tir_struct_dom_sf"/>
</dbReference>
<evidence type="ECO:0000259" key="8">
    <source>
        <dbReference type="PROSITE" id="PS50104"/>
    </source>
</evidence>
<protein>
    <recommendedName>
        <fullName evidence="1">ADP-ribosyl cyclase/cyclic ADP-ribose hydrolase</fullName>
        <ecNumber evidence="1">3.2.2.6</ecNumber>
    </recommendedName>
</protein>
<dbReference type="SUPFAM" id="SSF52200">
    <property type="entry name" value="Toll/Interleukin receptor TIR domain"/>
    <property type="match status" value="1"/>
</dbReference>
<keyword evidence="4" id="KW-0378">Hydrolase</keyword>
<keyword evidence="7" id="KW-0472">Membrane</keyword>
<dbReference type="InterPro" id="IPR042197">
    <property type="entry name" value="Apaf_helical"/>
</dbReference>
<dbReference type="InterPro" id="IPR000157">
    <property type="entry name" value="TIR_dom"/>
</dbReference>
<dbReference type="EMBL" id="CM003604">
    <property type="protein sequence ID" value="KYP74666.1"/>
    <property type="molecule type" value="Genomic_DNA"/>
</dbReference>
<keyword evidence="5" id="KW-0520">NAD</keyword>
<dbReference type="PANTHER" id="PTHR11017">
    <property type="entry name" value="LEUCINE-RICH REPEAT-CONTAINING PROTEIN"/>
    <property type="match status" value="1"/>
</dbReference>
<dbReference type="PRINTS" id="PR00364">
    <property type="entry name" value="DISEASERSIST"/>
</dbReference>
<organism evidence="9 10">
    <name type="scientific">Cajanus cajan</name>
    <name type="common">Pigeon pea</name>
    <name type="synonym">Cajanus indicus</name>
    <dbReference type="NCBI Taxonomy" id="3821"/>
    <lineage>
        <taxon>Eukaryota</taxon>
        <taxon>Viridiplantae</taxon>
        <taxon>Streptophyta</taxon>
        <taxon>Embryophyta</taxon>
        <taxon>Tracheophyta</taxon>
        <taxon>Spermatophyta</taxon>
        <taxon>Magnoliopsida</taxon>
        <taxon>eudicotyledons</taxon>
        <taxon>Gunneridae</taxon>
        <taxon>Pentapetalae</taxon>
        <taxon>rosids</taxon>
        <taxon>fabids</taxon>
        <taxon>Fabales</taxon>
        <taxon>Fabaceae</taxon>
        <taxon>Papilionoideae</taxon>
        <taxon>50 kb inversion clade</taxon>
        <taxon>NPAAA clade</taxon>
        <taxon>indigoferoid/millettioid clade</taxon>
        <taxon>Phaseoleae</taxon>
        <taxon>Cajanus</taxon>
    </lineage>
</organism>
<evidence type="ECO:0000256" key="1">
    <source>
        <dbReference type="ARBA" id="ARBA00011982"/>
    </source>
</evidence>
<sequence length="1101" mass="125466">MAKQNMSAWTWSPKKYDVFISFRGEDVRSNFISHLRSALDRANIKAYADDANLHKGDEVWPSLSQAIHDSHLAIVVFSETYADSKWCLKELVEILHCRIIQGLVAIPVFYEVDPSHIRNYSGPYGEAIAKHETYFGDTDNQILQDWKAALTEAANISGWDSRSRDYKNESQVIEKIVKDVSHKLSLRFPVELKVQDLVEIEKHCEEVKLLLSEDQKHQLQQNVQVIGIWGMGGIGKTTIAKALFSQLFPQYDAVCFLANVREEAKRLGLTSLCDKLLSELLKDEHHKDNPAGSTFILRRLSNKRVLIVLDDMDSLDQVDILFREQCNFVGPDSKVIITTRNRHLLTGRVDKIYEVGIWNFVESLELFCLHAFKERHPNKGYEDLSERAVKYAGGVPLALKVLGSNLHCRSTEFWECELSKLMNCPNDRIQNVLQVSYDELDNLEKKIFLDIAFFFKGEDKDYVVRILDACGFYATSGVKVLEDKALITISYSGTIQMHDLIQEMGLNIVRGGIEDPGKRSRLRDIEEISDVLENKKGSNVIEGIKLDLSEIEDLHLKTNTLNLMTNLRILRLYVPSGKRSGNVHYSGVLNNLSGKLRYLEWNGCFLKSFPVTFCAKMLVEVCMPHSHVTELWQGVQDVANLVRIDLSECKHLKNLPDLSKASRLKWVNLFGCESLCDIHPSVFSFDTLETLILDGCKKLKSLKSEKHLTSLENISVNLCTSLMEFSVSSDSITSLDLSSTDGSNVKTLPARIKHLDNLSILALENCRKLGSLTELPPFVTVLNAMNCRSLRTVSILTTPYAILRVKTRFISFMNCVALDEPSFHCIMEVAHSETELAAREINYKFVKVCFPGSRVPGHFKYRTTDSSITIDLPSSRSDFVGLCLCVVLSHSWGMKNLGAKIWCQCYVANGRRLGPATTWYDEVVTGLNSDHVFIWYDANHFDSIVEIYDTGERRVSFEFFVTNAIGQHLTIGTRECGVFLILDQKNHFSVPLKLRNKLSVALYVQRAAYDFITRDENDCIDINNQERDLTEDCSCSCVCLFGMELYALLFGICNLVRFFFYFIFILNKKPVRKKNSWHLHFDTLSMLSFARLKRHNLRYLN</sequence>
<keyword evidence="10" id="KW-1185">Reference proteome</keyword>
<keyword evidence="7" id="KW-1133">Transmembrane helix</keyword>
<evidence type="ECO:0000256" key="4">
    <source>
        <dbReference type="ARBA" id="ARBA00022801"/>
    </source>
</evidence>
<dbReference type="Pfam" id="PF20160">
    <property type="entry name" value="C-JID"/>
    <property type="match status" value="1"/>
</dbReference>
<dbReference type="GO" id="GO:0007165">
    <property type="term" value="P:signal transduction"/>
    <property type="evidence" value="ECO:0007669"/>
    <property type="project" value="InterPro"/>
</dbReference>
<dbReference type="GO" id="GO:0006952">
    <property type="term" value="P:defense response"/>
    <property type="evidence" value="ECO:0007669"/>
    <property type="project" value="InterPro"/>
</dbReference>
<evidence type="ECO:0000256" key="6">
    <source>
        <dbReference type="ARBA" id="ARBA00047304"/>
    </source>
</evidence>
<dbReference type="Pfam" id="PF01582">
    <property type="entry name" value="TIR"/>
    <property type="match status" value="1"/>
</dbReference>
<evidence type="ECO:0000256" key="3">
    <source>
        <dbReference type="ARBA" id="ARBA00022737"/>
    </source>
</evidence>
<dbReference type="InterPro" id="IPR032675">
    <property type="entry name" value="LRR_dom_sf"/>
</dbReference>
<keyword evidence="2" id="KW-0433">Leucine-rich repeat</keyword>
<keyword evidence="7" id="KW-0812">Transmembrane</keyword>
<dbReference type="Gene3D" id="3.80.10.10">
    <property type="entry name" value="Ribonuclease Inhibitor"/>
    <property type="match status" value="1"/>
</dbReference>
<evidence type="ECO:0000256" key="7">
    <source>
        <dbReference type="SAM" id="Phobius"/>
    </source>
</evidence>
<dbReference type="GO" id="GO:0061809">
    <property type="term" value="F:NAD+ nucleosidase activity, cyclic ADP-ribose generating"/>
    <property type="evidence" value="ECO:0007669"/>
    <property type="project" value="UniProtKB-EC"/>
</dbReference>
<dbReference type="Gene3D" id="3.40.50.300">
    <property type="entry name" value="P-loop containing nucleotide triphosphate hydrolases"/>
    <property type="match status" value="1"/>
</dbReference>
<feature type="transmembrane region" description="Helical" evidence="7">
    <location>
        <begin position="1045"/>
        <end position="1066"/>
    </location>
</feature>
<evidence type="ECO:0000313" key="10">
    <source>
        <dbReference type="Proteomes" id="UP000075243"/>
    </source>
</evidence>
<feature type="domain" description="TIR" evidence="8">
    <location>
        <begin position="14"/>
        <end position="184"/>
    </location>
</feature>
<dbReference type="Gramene" id="C.cajan_07152.t">
    <property type="protein sequence ID" value="C.cajan_07152.t"/>
    <property type="gene ID" value="C.cajan_07152"/>
</dbReference>
<dbReference type="OMA" id="IWCQCYL"/>
<gene>
    <name evidence="9" type="ORF">KK1_007353</name>
</gene>
<dbReference type="SMART" id="SM00255">
    <property type="entry name" value="TIR"/>
    <property type="match status" value="1"/>
</dbReference>
<dbReference type="SUPFAM" id="SSF52058">
    <property type="entry name" value="L domain-like"/>
    <property type="match status" value="1"/>
</dbReference>
<dbReference type="EC" id="3.2.2.6" evidence="1"/>
<dbReference type="PROSITE" id="PS50104">
    <property type="entry name" value="TIR"/>
    <property type="match status" value="1"/>
</dbReference>
<dbReference type="FunFam" id="3.40.50.10140:FF:000007">
    <property type="entry name" value="Disease resistance protein (TIR-NBS-LRR class)"/>
    <property type="match status" value="1"/>
</dbReference>
<dbReference type="FunFam" id="1.10.8.430:FF:000002">
    <property type="entry name" value="Disease resistance protein (TIR-NBS-LRR class)"/>
    <property type="match status" value="1"/>
</dbReference>
<evidence type="ECO:0000256" key="2">
    <source>
        <dbReference type="ARBA" id="ARBA00022614"/>
    </source>
</evidence>
<dbReference type="InterPro" id="IPR044974">
    <property type="entry name" value="Disease_R_plants"/>
</dbReference>
<dbReference type="Gene3D" id="1.10.8.430">
    <property type="entry name" value="Helical domain of apoptotic protease-activating factors"/>
    <property type="match status" value="1"/>
</dbReference>
<comment type="catalytic activity">
    <reaction evidence="6">
        <text>NAD(+) + H2O = ADP-D-ribose + nicotinamide + H(+)</text>
        <dbReference type="Rhea" id="RHEA:16301"/>
        <dbReference type="ChEBI" id="CHEBI:15377"/>
        <dbReference type="ChEBI" id="CHEBI:15378"/>
        <dbReference type="ChEBI" id="CHEBI:17154"/>
        <dbReference type="ChEBI" id="CHEBI:57540"/>
        <dbReference type="ChEBI" id="CHEBI:57967"/>
        <dbReference type="EC" id="3.2.2.6"/>
    </reaction>
    <physiologicalReaction direction="left-to-right" evidence="6">
        <dbReference type="Rhea" id="RHEA:16302"/>
    </physiologicalReaction>
</comment>
<dbReference type="SUPFAM" id="SSF52540">
    <property type="entry name" value="P-loop containing nucleoside triphosphate hydrolases"/>
    <property type="match status" value="1"/>
</dbReference>
<dbReference type="Pfam" id="PF23282">
    <property type="entry name" value="WHD_ROQ1"/>
    <property type="match status" value="1"/>
</dbReference>
<dbReference type="Proteomes" id="UP000075243">
    <property type="component" value="Chromosome 2"/>
</dbReference>
<dbReference type="InterPro" id="IPR027417">
    <property type="entry name" value="P-loop_NTPase"/>
</dbReference>